<dbReference type="AlphaFoldDB" id="A0A7G8PRF0"/>
<evidence type="ECO:0000256" key="2">
    <source>
        <dbReference type="SAM" id="Phobius"/>
    </source>
</evidence>
<dbReference type="InterPro" id="IPR011250">
    <property type="entry name" value="OMP/PagP_B-barrel"/>
</dbReference>
<reference evidence="3 4" key="1">
    <citation type="submission" date="2020-04" db="EMBL/GenBank/DDBJ databases">
        <title>Genome sequence of Altibacter aquimarinus strain ALE3EI.</title>
        <authorList>
            <person name="Oh H.-M."/>
            <person name="Jang D."/>
        </authorList>
    </citation>
    <scope>NUCLEOTIDE SEQUENCE [LARGE SCALE GENOMIC DNA]</scope>
    <source>
        <strain evidence="3 4">ALE3EI</strain>
    </source>
</reference>
<keyword evidence="2" id="KW-0812">Transmembrane</keyword>
<keyword evidence="2" id="KW-1133">Transmembrane helix</keyword>
<gene>
    <name evidence="3" type="ORF">ALE3EI_0329</name>
</gene>
<proteinExistence type="predicted"/>
<feature type="region of interest" description="Disordered" evidence="1">
    <location>
        <begin position="71"/>
        <end position="231"/>
    </location>
</feature>
<organism evidence="3 4">
    <name type="scientific">Constantimarinum furrinae</name>
    <dbReference type="NCBI Taxonomy" id="2562285"/>
    <lineage>
        <taxon>Bacteria</taxon>
        <taxon>Pseudomonadati</taxon>
        <taxon>Bacteroidota</taxon>
        <taxon>Flavobacteriia</taxon>
        <taxon>Flavobacteriales</taxon>
        <taxon>Flavobacteriaceae</taxon>
        <taxon>Altibacter/Constantimarinum group</taxon>
        <taxon>Constantimarinum</taxon>
    </lineage>
</organism>
<keyword evidence="2" id="KW-0472">Membrane</keyword>
<dbReference type="KEGG" id="alti:ALE3EI_0329"/>
<keyword evidence="4" id="KW-1185">Reference proteome</keyword>
<evidence type="ECO:0000313" key="4">
    <source>
        <dbReference type="Proteomes" id="UP000515514"/>
    </source>
</evidence>
<dbReference type="Proteomes" id="UP000515514">
    <property type="component" value="Chromosome"/>
</dbReference>
<sequence length="547" mass="61372">MKRKEDIGKLLQKRLEGAEKRPNSVLWERISDSLDKKERKKRRFLYFWLGGAGFGIALLLLLWNPWNSDIKNDPEVPSVTVTTTSEENKITVENTKDTSDSNNTENHSTTTSGITSEENTENNTETLENMDTANDSQQNNENNTISTTEKLSEKKTNDLSVSENSKNSSDLLPNDKAVKNTGVTAKPVNKNSSQNDKNTENATDSDLEIKKTTSNPVNPSEKISDSGKVVNERTNDTVTSFGYYNSDTGETVNSKRQETIDSVRNAYEQRLLQRKQDSTERAETRDSILKIRSRKRDSIQAIRKAKQDSLSVDQEVKDSIPEPETFSMSWGLSPIIAPVYFGIAADGSAIDDEFTGFTKDGSTSISYGIEVYWRILERFRLSYGFLLSNFSNTTNDIPAANEAERLRILNFSDTEPAALDSFLGPENTVNLYQEIRYLEMPLQLTYVFGNSDLGIQVYGGGTFYALMKDEVFAEDADGNRLSLGSASNLSPVNISLDIGAGLYYNFSDKISLDVKPTYKYHINTVRALNFEGKTYSMGIYTGLRYRF</sequence>
<feature type="compositionally biased region" description="Basic and acidic residues" evidence="1">
    <location>
        <begin position="86"/>
        <end position="99"/>
    </location>
</feature>
<evidence type="ECO:0008006" key="5">
    <source>
        <dbReference type="Google" id="ProtNLM"/>
    </source>
</evidence>
<dbReference type="SUPFAM" id="SSF56925">
    <property type="entry name" value="OMPA-like"/>
    <property type="match status" value="1"/>
</dbReference>
<evidence type="ECO:0000256" key="1">
    <source>
        <dbReference type="SAM" id="MobiDB-lite"/>
    </source>
</evidence>
<feature type="compositionally biased region" description="Polar residues" evidence="1">
    <location>
        <begin position="131"/>
        <end position="149"/>
    </location>
</feature>
<protein>
    <recommendedName>
        <fullName evidence="5">Outer membrane protein beta-barrel domain-containing protein</fullName>
    </recommendedName>
</protein>
<dbReference type="RefSeq" id="WP_186990195.1">
    <property type="nucleotide sequence ID" value="NZ_CP052909.1"/>
</dbReference>
<feature type="compositionally biased region" description="Low complexity" evidence="1">
    <location>
        <begin position="75"/>
        <end position="85"/>
    </location>
</feature>
<feature type="compositionally biased region" description="Basic and acidic residues" evidence="1">
    <location>
        <begin position="222"/>
        <end position="231"/>
    </location>
</feature>
<evidence type="ECO:0000313" key="3">
    <source>
        <dbReference type="EMBL" id="QNJ96916.1"/>
    </source>
</evidence>
<name>A0A7G8PRF0_9FLAO</name>
<feature type="compositionally biased region" description="Low complexity" evidence="1">
    <location>
        <begin position="100"/>
        <end position="129"/>
    </location>
</feature>
<dbReference type="EMBL" id="CP052909">
    <property type="protein sequence ID" value="QNJ96916.1"/>
    <property type="molecule type" value="Genomic_DNA"/>
</dbReference>
<accession>A0A7G8PRF0</accession>
<feature type="compositionally biased region" description="Polar residues" evidence="1">
    <location>
        <begin position="158"/>
        <end position="171"/>
    </location>
</feature>
<feature type="transmembrane region" description="Helical" evidence="2">
    <location>
        <begin position="44"/>
        <end position="63"/>
    </location>
</feature>
<feature type="compositionally biased region" description="Polar residues" evidence="1">
    <location>
        <begin position="189"/>
        <end position="204"/>
    </location>
</feature>